<evidence type="ECO:0000256" key="1">
    <source>
        <dbReference type="SAM" id="Phobius"/>
    </source>
</evidence>
<comment type="caution">
    <text evidence="2">The sequence shown here is derived from an EMBL/GenBank/DDBJ whole genome shotgun (WGS) entry which is preliminary data.</text>
</comment>
<protein>
    <submittedName>
        <fullName evidence="2">Uncharacterized protein</fullName>
    </submittedName>
</protein>
<accession>A0A1G2CE05</accession>
<evidence type="ECO:0000313" key="3">
    <source>
        <dbReference type="Proteomes" id="UP000178880"/>
    </source>
</evidence>
<dbReference type="EMBL" id="MHLA01000025">
    <property type="protein sequence ID" value="OGY98979.1"/>
    <property type="molecule type" value="Genomic_DNA"/>
</dbReference>
<reference evidence="2 3" key="1">
    <citation type="journal article" date="2016" name="Nat. Commun.">
        <title>Thousands of microbial genomes shed light on interconnected biogeochemical processes in an aquifer system.</title>
        <authorList>
            <person name="Anantharaman K."/>
            <person name="Brown C.T."/>
            <person name="Hug L.A."/>
            <person name="Sharon I."/>
            <person name="Castelle C.J."/>
            <person name="Probst A.J."/>
            <person name="Thomas B.C."/>
            <person name="Singh A."/>
            <person name="Wilkins M.J."/>
            <person name="Karaoz U."/>
            <person name="Brodie E.L."/>
            <person name="Williams K.H."/>
            <person name="Hubbard S.S."/>
            <person name="Banfield J.F."/>
        </authorList>
    </citation>
    <scope>NUCLEOTIDE SEQUENCE [LARGE SCALE GENOMIC DNA]</scope>
</reference>
<evidence type="ECO:0000313" key="2">
    <source>
        <dbReference type="EMBL" id="OGY98979.1"/>
    </source>
</evidence>
<name>A0A1G2CE05_9BACT</name>
<keyword evidence="1" id="KW-0472">Membrane</keyword>
<organism evidence="2 3">
    <name type="scientific">Candidatus Liptonbacteria bacterium RIFCSPLOWO2_01_FULL_52_25</name>
    <dbReference type="NCBI Taxonomy" id="1798650"/>
    <lineage>
        <taxon>Bacteria</taxon>
        <taxon>Candidatus Liptoniibacteriota</taxon>
    </lineage>
</organism>
<proteinExistence type="predicted"/>
<dbReference type="Proteomes" id="UP000178880">
    <property type="component" value="Unassembled WGS sequence"/>
</dbReference>
<gene>
    <name evidence="2" type="ORF">A2945_04000</name>
</gene>
<sequence>MKPLLAQIQNLIPTSTFDMFGRESLSWYTSHLPLFKTVGFVLSCIFIALAIFFAIRTGWIALRIDRVRDVILKTNMPKKRSMKIWQKVQTHFYAGDDNSLKLALLEADKVLDEALRLAGFRGESLGDRLKNLDEAKLPNLQDVWEAHKLRNRIVHEADFKLNRNTAERALAVYEQSFKDLGLLD</sequence>
<keyword evidence="1" id="KW-0812">Transmembrane</keyword>
<feature type="transmembrane region" description="Helical" evidence="1">
    <location>
        <begin position="34"/>
        <end position="55"/>
    </location>
</feature>
<dbReference type="AlphaFoldDB" id="A0A1G2CE05"/>
<dbReference type="STRING" id="1798650.A2945_04000"/>
<keyword evidence="1" id="KW-1133">Transmembrane helix</keyword>